<feature type="transmembrane region" description="Helical" evidence="3">
    <location>
        <begin position="211"/>
        <end position="229"/>
    </location>
</feature>
<keyword evidence="3" id="KW-0472">Membrane</keyword>
<feature type="transmembrane region" description="Helical" evidence="3">
    <location>
        <begin position="553"/>
        <end position="572"/>
    </location>
</feature>
<feature type="transmembrane region" description="Helical" evidence="3">
    <location>
        <begin position="578"/>
        <end position="597"/>
    </location>
</feature>
<dbReference type="PANTHER" id="PTHR19444:SF13">
    <property type="entry name" value="PROTEIN UNC-93 HOMOLOG A"/>
    <property type="match status" value="1"/>
</dbReference>
<dbReference type="PANTHER" id="PTHR19444">
    <property type="entry name" value="UNC-93 RELATED"/>
    <property type="match status" value="1"/>
</dbReference>
<proteinExistence type="inferred from homology"/>
<keyword evidence="5" id="KW-1185">Reference proteome</keyword>
<comment type="similarity">
    <text evidence="1">Belongs to the unc-93 family.</text>
</comment>
<feature type="transmembrane region" description="Helical" evidence="3">
    <location>
        <begin position="146"/>
        <end position="168"/>
    </location>
</feature>
<dbReference type="AlphaFoldDB" id="A0AAD9NF63"/>
<sequence length="652" mass="72515">MSQTLPNGVTCYDSDTELEFEVEAEALLRHSFDIESRDMAGVNLRAFPISSAGAIAEQRRPVRPPMADPERNDSNLEGNADLATRDFVQTQLREYDDDLSDDDDDVVVIYDSEQEMLGTRRHYNDVFTDSATIASREEVKTRKRRAIGSLVFVGIIAMLYGVGFLLYYADVFLLNVDVALSQRICYLTVLILAILSTMSSHVIINVIGYKWSMFVGCLGVSFFTASRFFSWLPFFVTSSIVCGSTLGPLIAATVTCTMDAARDYAALTGIEVKVVVCYFHAFLNLCTLISPAISVMLRFAFLSSESLESFQNELGSLNCFRDFCWTSEVGLAIYEEDGYNSRSSSQWLMLQALLGCFFGCSLGAAMLSWLEARYLSSDCQRSGSEVWISVADPEPAPRMACKCDCWTCGSYTVLMKETTTVLCHNTMLLLVLLCVYLGVEEYLMYSVFLQSYSQCSSQLFHALMLAINMSLVAAFCSLPTAPMIAQFGRFKVLIPALVTQLALLIALLACKQLEVPAHYIIASFWGAADGVLHNVLTVILFEVFGERTNAALICLKACQLLGYLIVVVLQLLNLCNYAILIFTIALLLLATVCYCILEIRIRIRSREPASMSTQYVPLLDEASWLPHVNPVLVRRETRQPLSSKVPSYSHDS</sequence>
<evidence type="ECO:0000256" key="1">
    <source>
        <dbReference type="ARBA" id="ARBA00009172"/>
    </source>
</evidence>
<name>A0AAD9NF63_9ANNE</name>
<dbReference type="InterPro" id="IPR051951">
    <property type="entry name" value="UNC-93_regulatory"/>
</dbReference>
<comment type="caution">
    <text evidence="4">The sequence shown here is derived from an EMBL/GenBank/DDBJ whole genome shotgun (WGS) entry which is preliminary data.</text>
</comment>
<feature type="transmembrane region" description="Helical" evidence="3">
    <location>
        <begin position="459"/>
        <end position="478"/>
    </location>
</feature>
<dbReference type="SUPFAM" id="SSF103473">
    <property type="entry name" value="MFS general substrate transporter"/>
    <property type="match status" value="1"/>
</dbReference>
<keyword evidence="3" id="KW-0812">Transmembrane</keyword>
<dbReference type="EMBL" id="JAODUP010000057">
    <property type="protein sequence ID" value="KAK2164964.1"/>
    <property type="molecule type" value="Genomic_DNA"/>
</dbReference>
<feature type="transmembrane region" description="Helical" evidence="3">
    <location>
        <begin position="421"/>
        <end position="439"/>
    </location>
</feature>
<reference evidence="4" key="1">
    <citation type="journal article" date="2023" name="Mol. Biol. Evol.">
        <title>Third-Generation Sequencing Reveals the Adaptive Role of the Epigenome in Three Deep-Sea Polychaetes.</title>
        <authorList>
            <person name="Perez M."/>
            <person name="Aroh O."/>
            <person name="Sun Y."/>
            <person name="Lan Y."/>
            <person name="Juniper S.K."/>
            <person name="Young C.R."/>
            <person name="Angers B."/>
            <person name="Qian P.Y."/>
        </authorList>
    </citation>
    <scope>NUCLEOTIDE SEQUENCE</scope>
    <source>
        <strain evidence="4">P08H-3</strain>
    </source>
</reference>
<feature type="transmembrane region" description="Helical" evidence="3">
    <location>
        <begin position="520"/>
        <end position="541"/>
    </location>
</feature>
<dbReference type="InterPro" id="IPR036259">
    <property type="entry name" value="MFS_trans_sf"/>
</dbReference>
<feature type="transmembrane region" description="Helical" evidence="3">
    <location>
        <begin position="180"/>
        <end position="204"/>
    </location>
</feature>
<feature type="transmembrane region" description="Helical" evidence="3">
    <location>
        <begin position="235"/>
        <end position="254"/>
    </location>
</feature>
<feature type="transmembrane region" description="Helical" evidence="3">
    <location>
        <begin position="348"/>
        <end position="370"/>
    </location>
</feature>
<evidence type="ECO:0000313" key="4">
    <source>
        <dbReference type="EMBL" id="KAK2164964.1"/>
    </source>
</evidence>
<gene>
    <name evidence="4" type="ORF">LSH36_57g08050</name>
</gene>
<organism evidence="4 5">
    <name type="scientific">Paralvinella palmiformis</name>
    <dbReference type="NCBI Taxonomy" id="53620"/>
    <lineage>
        <taxon>Eukaryota</taxon>
        <taxon>Metazoa</taxon>
        <taxon>Spiralia</taxon>
        <taxon>Lophotrochozoa</taxon>
        <taxon>Annelida</taxon>
        <taxon>Polychaeta</taxon>
        <taxon>Sedentaria</taxon>
        <taxon>Canalipalpata</taxon>
        <taxon>Terebellida</taxon>
        <taxon>Terebelliformia</taxon>
        <taxon>Alvinellidae</taxon>
        <taxon>Paralvinella</taxon>
    </lineage>
</organism>
<accession>A0AAD9NF63</accession>
<evidence type="ECO:0000256" key="3">
    <source>
        <dbReference type="SAM" id="Phobius"/>
    </source>
</evidence>
<feature type="region of interest" description="Disordered" evidence="2">
    <location>
        <begin position="55"/>
        <end position="80"/>
    </location>
</feature>
<protein>
    <submittedName>
        <fullName evidence="4">Uncharacterized protein</fullName>
    </submittedName>
</protein>
<evidence type="ECO:0000256" key="2">
    <source>
        <dbReference type="SAM" id="MobiDB-lite"/>
    </source>
</evidence>
<keyword evidence="3" id="KW-1133">Transmembrane helix</keyword>
<feature type="transmembrane region" description="Helical" evidence="3">
    <location>
        <begin position="275"/>
        <end position="301"/>
    </location>
</feature>
<dbReference type="Proteomes" id="UP001208570">
    <property type="component" value="Unassembled WGS sequence"/>
</dbReference>
<feature type="transmembrane region" description="Helical" evidence="3">
    <location>
        <begin position="490"/>
        <end position="508"/>
    </location>
</feature>
<evidence type="ECO:0000313" key="5">
    <source>
        <dbReference type="Proteomes" id="UP001208570"/>
    </source>
</evidence>